<dbReference type="PANTHER" id="PTHR37305:SF1">
    <property type="entry name" value="MEMBRANE PROTEIN"/>
    <property type="match status" value="1"/>
</dbReference>
<feature type="transmembrane region" description="Helical" evidence="1">
    <location>
        <begin position="169"/>
        <end position="190"/>
    </location>
</feature>
<keyword evidence="1" id="KW-1133">Transmembrane helix</keyword>
<proteinExistence type="predicted"/>
<dbReference type="Proteomes" id="UP001595997">
    <property type="component" value="Unassembled WGS sequence"/>
</dbReference>
<gene>
    <name evidence="2" type="ORF">ACFPA8_15975</name>
</gene>
<organism evidence="2 3">
    <name type="scientific">Streptomyces ovatisporus</name>
    <dbReference type="NCBI Taxonomy" id="1128682"/>
    <lineage>
        <taxon>Bacteria</taxon>
        <taxon>Bacillati</taxon>
        <taxon>Actinomycetota</taxon>
        <taxon>Actinomycetes</taxon>
        <taxon>Kitasatosporales</taxon>
        <taxon>Streptomycetaceae</taxon>
        <taxon>Streptomyces</taxon>
    </lineage>
</organism>
<comment type="caution">
    <text evidence="2">The sequence shown here is derived from an EMBL/GenBank/DDBJ whole genome shotgun (WGS) entry which is preliminary data.</text>
</comment>
<keyword evidence="1" id="KW-0812">Transmembrane</keyword>
<dbReference type="RefSeq" id="WP_386448738.1">
    <property type="nucleotide sequence ID" value="NZ_JBHSFH010000007.1"/>
</dbReference>
<feature type="transmembrane region" description="Helical" evidence="1">
    <location>
        <begin position="55"/>
        <end position="75"/>
    </location>
</feature>
<feature type="transmembrane region" description="Helical" evidence="1">
    <location>
        <begin position="139"/>
        <end position="162"/>
    </location>
</feature>
<accession>A0ABV9A8K9</accession>
<evidence type="ECO:0000313" key="3">
    <source>
        <dbReference type="Proteomes" id="UP001595997"/>
    </source>
</evidence>
<feature type="transmembrane region" description="Helical" evidence="1">
    <location>
        <begin position="217"/>
        <end position="239"/>
    </location>
</feature>
<evidence type="ECO:0000313" key="2">
    <source>
        <dbReference type="EMBL" id="MFC4495627.1"/>
    </source>
</evidence>
<reference evidence="3" key="1">
    <citation type="journal article" date="2019" name="Int. J. Syst. Evol. Microbiol.">
        <title>The Global Catalogue of Microorganisms (GCM) 10K type strain sequencing project: providing services to taxonomists for standard genome sequencing and annotation.</title>
        <authorList>
            <consortium name="The Broad Institute Genomics Platform"/>
            <consortium name="The Broad Institute Genome Sequencing Center for Infectious Disease"/>
            <person name="Wu L."/>
            <person name="Ma J."/>
        </authorList>
    </citation>
    <scope>NUCLEOTIDE SEQUENCE [LARGE SCALE GENOMIC DNA]</scope>
    <source>
        <strain evidence="3">CGMCC 4.7357</strain>
    </source>
</reference>
<feature type="transmembrane region" description="Helical" evidence="1">
    <location>
        <begin position="96"/>
        <end position="119"/>
    </location>
</feature>
<evidence type="ECO:0000256" key="1">
    <source>
        <dbReference type="SAM" id="Phobius"/>
    </source>
</evidence>
<name>A0ABV9A8K9_9ACTN</name>
<protein>
    <submittedName>
        <fullName evidence="2">ABC transporter permease subunit</fullName>
    </submittedName>
</protein>
<dbReference type="EMBL" id="JBHSFH010000007">
    <property type="protein sequence ID" value="MFC4495627.1"/>
    <property type="molecule type" value="Genomic_DNA"/>
</dbReference>
<dbReference type="PANTHER" id="PTHR37305">
    <property type="entry name" value="INTEGRAL MEMBRANE PROTEIN-RELATED"/>
    <property type="match status" value="1"/>
</dbReference>
<keyword evidence="1" id="KW-0472">Membrane</keyword>
<keyword evidence="3" id="KW-1185">Reference proteome</keyword>
<sequence>MRTLIGTELRKLASVRSTWILLAATALLAGLHAAGLLIGDPGGQLTADIGKQRVLFSAGMGSILAIVLGVLISAGEFRHGTITDTYLTTPRRGRVLTAKIAAGLATGAAAGLASAATTLAVSASWLSATGEPLPMDERFVWLTLLGGLLWCTTYAVIGVAVGALTRNPVLGIVGALAWLYVIEGIVVSAFEDVGRWLPSGAASAVGNAVKDGLLPQWGGLAMLGAYATVIAGIAGLTTLRRDVT</sequence>